<protein>
    <submittedName>
        <fullName evidence="6">DNA-binding response regulator</fullName>
    </submittedName>
</protein>
<dbReference type="SUPFAM" id="SSF52172">
    <property type="entry name" value="CheY-like"/>
    <property type="match status" value="1"/>
</dbReference>
<dbReference type="GO" id="GO:0000160">
    <property type="term" value="P:phosphorelay signal transduction system"/>
    <property type="evidence" value="ECO:0007669"/>
    <property type="project" value="InterPro"/>
</dbReference>
<dbReference type="SMART" id="SM00421">
    <property type="entry name" value="HTH_LUXR"/>
    <property type="match status" value="1"/>
</dbReference>
<dbReference type="Proteomes" id="UP000282674">
    <property type="component" value="Unassembled WGS sequence"/>
</dbReference>
<dbReference type="EMBL" id="RFFG01000003">
    <property type="protein sequence ID" value="RMI47437.1"/>
    <property type="molecule type" value="Genomic_DNA"/>
</dbReference>
<dbReference type="GO" id="GO:0006355">
    <property type="term" value="P:regulation of DNA-templated transcription"/>
    <property type="evidence" value="ECO:0007669"/>
    <property type="project" value="InterPro"/>
</dbReference>
<dbReference type="PANTHER" id="PTHR43214">
    <property type="entry name" value="TWO-COMPONENT RESPONSE REGULATOR"/>
    <property type="match status" value="1"/>
</dbReference>
<dbReference type="InterPro" id="IPR000792">
    <property type="entry name" value="Tscrpt_reg_LuxR_C"/>
</dbReference>
<dbReference type="GO" id="GO:0003677">
    <property type="term" value="F:DNA binding"/>
    <property type="evidence" value="ECO:0007669"/>
    <property type="project" value="UniProtKB-KW"/>
</dbReference>
<dbReference type="PANTHER" id="PTHR43214:SF42">
    <property type="entry name" value="TRANSCRIPTIONAL REGULATORY PROTEIN DESR"/>
    <property type="match status" value="1"/>
</dbReference>
<dbReference type="CDD" id="cd06170">
    <property type="entry name" value="LuxR_C_like"/>
    <property type="match status" value="1"/>
</dbReference>
<evidence type="ECO:0000256" key="1">
    <source>
        <dbReference type="ARBA" id="ARBA00022553"/>
    </source>
</evidence>
<keyword evidence="1 3" id="KW-0597">Phosphoprotein</keyword>
<dbReference type="Gene3D" id="3.40.50.2300">
    <property type="match status" value="1"/>
</dbReference>
<dbReference type="InterPro" id="IPR001789">
    <property type="entry name" value="Sig_transdc_resp-reg_receiver"/>
</dbReference>
<dbReference type="Pfam" id="PF00196">
    <property type="entry name" value="GerE"/>
    <property type="match status" value="1"/>
</dbReference>
<dbReference type="OrthoDB" id="9808843at2"/>
<dbReference type="InterPro" id="IPR016032">
    <property type="entry name" value="Sig_transdc_resp-reg_C-effctor"/>
</dbReference>
<name>A0A3M2MCY2_9ACTN</name>
<dbReference type="AlphaFoldDB" id="A0A3M2MCY2"/>
<dbReference type="PRINTS" id="PR00038">
    <property type="entry name" value="HTHLUXR"/>
</dbReference>
<feature type="modified residue" description="4-aspartylphosphate" evidence="3">
    <location>
        <position position="54"/>
    </location>
</feature>
<dbReference type="InterPro" id="IPR058245">
    <property type="entry name" value="NreC/VraR/RcsB-like_REC"/>
</dbReference>
<dbReference type="InterPro" id="IPR011006">
    <property type="entry name" value="CheY-like_superfamily"/>
</dbReference>
<comment type="caution">
    <text evidence="6">The sequence shown here is derived from an EMBL/GenBank/DDBJ whole genome shotgun (WGS) entry which is preliminary data.</text>
</comment>
<sequence>MIRVLLAENVHLFRSGLVALLDGEPDIRVVETVDCARKLPAAAAHGRPEVALVDLGLPDLDGVDAAAGLLGLLPGCRVIIMAERRRPGDLRRAVAAGAEGFLLKDTSPARLIQAIRDVANGERVIDAELAFAELATSRSPLTPRELEVLRETAKGATVAETARSLFLATGTVRNYLARIVSKVGARTRLEAVAIAEENGWLGGGGGMPRTPRVPRSPRVGR</sequence>
<keyword evidence="2 6" id="KW-0238">DNA-binding</keyword>
<feature type="domain" description="Response regulatory" evidence="5">
    <location>
        <begin position="3"/>
        <end position="119"/>
    </location>
</feature>
<dbReference type="SUPFAM" id="SSF46894">
    <property type="entry name" value="C-terminal effector domain of the bipartite response regulators"/>
    <property type="match status" value="1"/>
</dbReference>
<organism evidence="6 7">
    <name type="scientific">Actinomadura harenae</name>
    <dbReference type="NCBI Taxonomy" id="2483351"/>
    <lineage>
        <taxon>Bacteria</taxon>
        <taxon>Bacillati</taxon>
        <taxon>Actinomycetota</taxon>
        <taxon>Actinomycetes</taxon>
        <taxon>Streptosporangiales</taxon>
        <taxon>Thermomonosporaceae</taxon>
        <taxon>Actinomadura</taxon>
    </lineage>
</organism>
<dbReference type="Pfam" id="PF00072">
    <property type="entry name" value="Response_reg"/>
    <property type="match status" value="1"/>
</dbReference>
<evidence type="ECO:0000256" key="3">
    <source>
        <dbReference type="PROSITE-ProRule" id="PRU00169"/>
    </source>
</evidence>
<evidence type="ECO:0000313" key="7">
    <source>
        <dbReference type="Proteomes" id="UP000282674"/>
    </source>
</evidence>
<accession>A0A3M2MCY2</accession>
<dbReference type="PROSITE" id="PS50043">
    <property type="entry name" value="HTH_LUXR_2"/>
    <property type="match status" value="1"/>
</dbReference>
<feature type="domain" description="HTH luxR-type" evidence="4">
    <location>
        <begin position="134"/>
        <end position="199"/>
    </location>
</feature>
<evidence type="ECO:0000259" key="5">
    <source>
        <dbReference type="PROSITE" id="PS50110"/>
    </source>
</evidence>
<dbReference type="SMART" id="SM00448">
    <property type="entry name" value="REC"/>
    <property type="match status" value="1"/>
</dbReference>
<keyword evidence="7" id="KW-1185">Reference proteome</keyword>
<evidence type="ECO:0000313" key="6">
    <source>
        <dbReference type="EMBL" id="RMI47437.1"/>
    </source>
</evidence>
<dbReference type="InterPro" id="IPR039420">
    <property type="entry name" value="WalR-like"/>
</dbReference>
<evidence type="ECO:0000256" key="2">
    <source>
        <dbReference type="ARBA" id="ARBA00023125"/>
    </source>
</evidence>
<dbReference type="RefSeq" id="WP_122192670.1">
    <property type="nucleotide sequence ID" value="NZ_JBHSKC010000002.1"/>
</dbReference>
<dbReference type="PROSITE" id="PS50110">
    <property type="entry name" value="RESPONSE_REGULATORY"/>
    <property type="match status" value="1"/>
</dbReference>
<reference evidence="6 7" key="1">
    <citation type="submission" date="2018-10" db="EMBL/GenBank/DDBJ databases">
        <title>Isolation from soil.</title>
        <authorList>
            <person name="Hu J."/>
        </authorList>
    </citation>
    <scope>NUCLEOTIDE SEQUENCE [LARGE SCALE GENOMIC DNA]</scope>
    <source>
        <strain evidence="6 7">NEAU-Ht49</strain>
    </source>
</reference>
<evidence type="ECO:0000259" key="4">
    <source>
        <dbReference type="PROSITE" id="PS50043"/>
    </source>
</evidence>
<gene>
    <name evidence="6" type="ORF">EBO15_02730</name>
</gene>
<proteinExistence type="predicted"/>
<dbReference type="CDD" id="cd17535">
    <property type="entry name" value="REC_NarL-like"/>
    <property type="match status" value="1"/>
</dbReference>